<comment type="similarity">
    <text evidence="1">Belongs to the aldehyde dehydrogenase family.</text>
</comment>
<dbReference type="Pfam" id="PF00171">
    <property type="entry name" value="Aldedh"/>
    <property type="match status" value="2"/>
</dbReference>
<dbReference type="EMBL" id="UYYB01108525">
    <property type="protein sequence ID" value="VDM80408.1"/>
    <property type="molecule type" value="Genomic_DNA"/>
</dbReference>
<evidence type="ECO:0000259" key="5">
    <source>
        <dbReference type="Pfam" id="PF00171"/>
    </source>
</evidence>
<feature type="domain" description="Aldehyde dehydrogenase" evidence="5">
    <location>
        <begin position="5"/>
        <end position="98"/>
    </location>
</feature>
<evidence type="ECO:0000313" key="6">
    <source>
        <dbReference type="EMBL" id="VDM80408.1"/>
    </source>
</evidence>
<dbReference type="PANTHER" id="PTHR11699">
    <property type="entry name" value="ALDEHYDE DEHYDROGENASE-RELATED"/>
    <property type="match status" value="1"/>
</dbReference>
<dbReference type="InterPro" id="IPR016160">
    <property type="entry name" value="Ald_DH_CS_CYS"/>
</dbReference>
<proteinExistence type="inferred from homology"/>
<organism evidence="6 7">
    <name type="scientific">Strongylus vulgaris</name>
    <name type="common">Blood worm</name>
    <dbReference type="NCBI Taxonomy" id="40348"/>
    <lineage>
        <taxon>Eukaryota</taxon>
        <taxon>Metazoa</taxon>
        <taxon>Ecdysozoa</taxon>
        <taxon>Nematoda</taxon>
        <taxon>Chromadorea</taxon>
        <taxon>Rhabditida</taxon>
        <taxon>Rhabditina</taxon>
        <taxon>Rhabditomorpha</taxon>
        <taxon>Strongyloidea</taxon>
        <taxon>Strongylidae</taxon>
        <taxon>Strongylus</taxon>
    </lineage>
</organism>
<dbReference type="OrthoDB" id="310895at2759"/>
<gene>
    <name evidence="6" type="ORF">SVUK_LOCUS15406</name>
</gene>
<dbReference type="AlphaFoldDB" id="A0A3P7LMH5"/>
<evidence type="ECO:0000256" key="3">
    <source>
        <dbReference type="ARBA" id="ARBA00023027"/>
    </source>
</evidence>
<sequence>MAYAIDVALAIACIRYYAGYADKYHGKTIPIRGNFFTYTRHEAVGICGQIIPWNFPILMQAWKLGPALSMGNVVVMKPAEQTPLSALHVAALIKEVDLHVDEMDIPQMLTVSSSSKAQEDSTVRVHRASKGERSQLKKSENIKLDYAVKQAHEALFFNQGQVCCAGSRVFVEGKIYDDFIAKSKELAEKRVLGDPFDLKTEQGPQVKYFCSRGEKGVIR</sequence>
<protein>
    <recommendedName>
        <fullName evidence="4">aldehyde dehydrogenase (NAD(+))</fullName>
        <ecNumber evidence="4">1.2.1.3</ecNumber>
    </recommendedName>
</protein>
<keyword evidence="7" id="KW-1185">Reference proteome</keyword>
<name>A0A3P7LMH5_STRVU</name>
<evidence type="ECO:0000313" key="7">
    <source>
        <dbReference type="Proteomes" id="UP000270094"/>
    </source>
</evidence>
<reference evidence="6 7" key="1">
    <citation type="submission" date="2018-11" db="EMBL/GenBank/DDBJ databases">
        <authorList>
            <consortium name="Pathogen Informatics"/>
        </authorList>
    </citation>
    <scope>NUCLEOTIDE SEQUENCE [LARGE SCALE GENOMIC DNA]</scope>
</reference>
<keyword evidence="3" id="KW-0520">NAD</keyword>
<dbReference type="Gene3D" id="3.40.309.10">
    <property type="entry name" value="Aldehyde Dehydrogenase, Chain A, domain 2"/>
    <property type="match status" value="1"/>
</dbReference>
<evidence type="ECO:0000256" key="4">
    <source>
        <dbReference type="ARBA" id="ARBA00024226"/>
    </source>
</evidence>
<dbReference type="EC" id="1.2.1.3" evidence="4"/>
<dbReference type="GO" id="GO:0004029">
    <property type="term" value="F:aldehyde dehydrogenase (NAD+) activity"/>
    <property type="evidence" value="ECO:0007669"/>
    <property type="project" value="UniProtKB-EC"/>
</dbReference>
<accession>A0A3P7LMH5</accession>
<dbReference type="Gene3D" id="3.40.605.10">
    <property type="entry name" value="Aldehyde Dehydrogenase, Chain A, domain 1"/>
    <property type="match status" value="1"/>
</dbReference>
<dbReference type="SUPFAM" id="SSF53720">
    <property type="entry name" value="ALDH-like"/>
    <property type="match status" value="1"/>
</dbReference>
<evidence type="ECO:0000256" key="1">
    <source>
        <dbReference type="ARBA" id="ARBA00009986"/>
    </source>
</evidence>
<dbReference type="Proteomes" id="UP000270094">
    <property type="component" value="Unassembled WGS sequence"/>
</dbReference>
<evidence type="ECO:0000256" key="2">
    <source>
        <dbReference type="ARBA" id="ARBA00023002"/>
    </source>
</evidence>
<keyword evidence="2" id="KW-0560">Oxidoreductase</keyword>
<dbReference type="InterPro" id="IPR016161">
    <property type="entry name" value="Ald_DH/histidinol_DH"/>
</dbReference>
<dbReference type="PROSITE" id="PS00070">
    <property type="entry name" value="ALDEHYDE_DEHYDR_CYS"/>
    <property type="match status" value="1"/>
</dbReference>
<feature type="domain" description="Aldehyde dehydrogenase" evidence="5">
    <location>
        <begin position="140"/>
        <end position="206"/>
    </location>
</feature>
<dbReference type="FunFam" id="3.40.605.10:FF:000029">
    <property type="entry name" value="Aldehyde dehydrogenase, mitochondrial"/>
    <property type="match status" value="1"/>
</dbReference>
<dbReference type="InterPro" id="IPR016162">
    <property type="entry name" value="Ald_DH_N"/>
</dbReference>
<dbReference type="InterPro" id="IPR016163">
    <property type="entry name" value="Ald_DH_C"/>
</dbReference>
<dbReference type="InterPro" id="IPR015590">
    <property type="entry name" value="Aldehyde_DH_dom"/>
</dbReference>